<evidence type="ECO:0000256" key="7">
    <source>
        <dbReference type="ARBA" id="ARBA00033417"/>
    </source>
</evidence>
<dbReference type="EMBL" id="JXTC01000244">
    <property type="protein sequence ID" value="PON77856.1"/>
    <property type="molecule type" value="Genomic_DNA"/>
</dbReference>
<dbReference type="SUPFAM" id="SSF51445">
    <property type="entry name" value="(Trans)glycosidases"/>
    <property type="match status" value="1"/>
</dbReference>
<dbReference type="AlphaFoldDB" id="A0A2P5DX45"/>
<keyword evidence="4 9" id="KW-0378">Hydrolase</keyword>
<dbReference type="EC" id="3.2.1.39" evidence="3"/>
<dbReference type="InterPro" id="IPR000490">
    <property type="entry name" value="Glyco_hydro_17"/>
</dbReference>
<accession>A0A2P5DX45</accession>
<evidence type="ECO:0000256" key="1">
    <source>
        <dbReference type="ARBA" id="ARBA00000382"/>
    </source>
</evidence>
<proteinExistence type="inferred from homology"/>
<evidence type="ECO:0000313" key="10">
    <source>
        <dbReference type="Proteomes" id="UP000237000"/>
    </source>
</evidence>
<dbReference type="InterPro" id="IPR017853">
    <property type="entry name" value="GH"/>
</dbReference>
<evidence type="ECO:0000256" key="8">
    <source>
        <dbReference type="RuleBase" id="RU004335"/>
    </source>
</evidence>
<dbReference type="GO" id="GO:0042973">
    <property type="term" value="F:glucan endo-1,3-beta-D-glucosidase activity"/>
    <property type="evidence" value="ECO:0007669"/>
    <property type="project" value="UniProtKB-EC"/>
</dbReference>
<sequence>MLDVPNEDVQRIASSQSEADKWIQNNVRNYNNVKFKYIVVGNEINPSDNAARFLVPAMRRIQNSINSAGPHRSPRRVLPAFKRLV</sequence>
<evidence type="ECO:0000256" key="4">
    <source>
        <dbReference type="ARBA" id="ARBA00022801"/>
    </source>
</evidence>
<dbReference type="Proteomes" id="UP000237000">
    <property type="component" value="Unassembled WGS sequence"/>
</dbReference>
<keyword evidence="5" id="KW-0326">Glycosidase</keyword>
<comment type="catalytic activity">
    <reaction evidence="1">
        <text>Hydrolysis of (1-&gt;3)-beta-D-glucosidic linkages in (1-&gt;3)-beta-D-glucans.</text>
        <dbReference type="EC" id="3.2.1.39"/>
    </reaction>
</comment>
<name>A0A2P5DX45_TREOI</name>
<keyword evidence="10" id="KW-1185">Reference proteome</keyword>
<dbReference type="Gene3D" id="3.20.20.80">
    <property type="entry name" value="Glycosidases"/>
    <property type="match status" value="1"/>
</dbReference>
<dbReference type="OrthoDB" id="941679at2759"/>
<evidence type="ECO:0000256" key="6">
    <source>
        <dbReference type="ARBA" id="ARBA00033335"/>
    </source>
</evidence>
<evidence type="ECO:0000256" key="3">
    <source>
        <dbReference type="ARBA" id="ARBA00012780"/>
    </source>
</evidence>
<protein>
    <recommendedName>
        <fullName evidence="3">glucan endo-1,3-beta-D-glucosidase</fullName>
        <ecNumber evidence="3">3.2.1.39</ecNumber>
    </recommendedName>
    <alternativeName>
        <fullName evidence="6">(1-&gt;3)-beta-glucan endohydrolase</fullName>
    </alternativeName>
    <alternativeName>
        <fullName evidence="7">Beta-1,3-endoglucanase</fullName>
    </alternativeName>
</protein>
<dbReference type="InParanoid" id="A0A2P5DX45"/>
<comment type="similarity">
    <text evidence="2 8">Belongs to the glycosyl hydrolase 17 family.</text>
</comment>
<evidence type="ECO:0000256" key="5">
    <source>
        <dbReference type="ARBA" id="ARBA00023295"/>
    </source>
</evidence>
<dbReference type="InterPro" id="IPR044965">
    <property type="entry name" value="Glyco_hydro_17_plant"/>
</dbReference>
<dbReference type="STRING" id="63057.A0A2P5DX45"/>
<reference evidence="10" key="1">
    <citation type="submission" date="2016-06" db="EMBL/GenBank/DDBJ databases">
        <title>Parallel loss of symbiosis genes in relatives of nitrogen-fixing non-legume Parasponia.</title>
        <authorList>
            <person name="Van Velzen R."/>
            <person name="Holmer R."/>
            <person name="Bu F."/>
            <person name="Rutten L."/>
            <person name="Van Zeijl A."/>
            <person name="Liu W."/>
            <person name="Santuari L."/>
            <person name="Cao Q."/>
            <person name="Sharma T."/>
            <person name="Shen D."/>
            <person name="Roswanjaya Y."/>
            <person name="Wardhani T."/>
            <person name="Kalhor M.S."/>
            <person name="Jansen J."/>
            <person name="Van den Hoogen J."/>
            <person name="Gungor B."/>
            <person name="Hartog M."/>
            <person name="Hontelez J."/>
            <person name="Verver J."/>
            <person name="Yang W.-C."/>
            <person name="Schijlen E."/>
            <person name="Repin R."/>
            <person name="Schilthuizen M."/>
            <person name="Schranz E."/>
            <person name="Heidstra R."/>
            <person name="Miyata K."/>
            <person name="Fedorova E."/>
            <person name="Kohlen W."/>
            <person name="Bisseling T."/>
            <person name="Smit S."/>
            <person name="Geurts R."/>
        </authorList>
    </citation>
    <scope>NUCLEOTIDE SEQUENCE [LARGE SCALE GENOMIC DNA]</scope>
    <source>
        <strain evidence="10">cv. RG33-2</strain>
    </source>
</reference>
<dbReference type="Pfam" id="PF00332">
    <property type="entry name" value="Glyco_hydro_17"/>
    <property type="match status" value="1"/>
</dbReference>
<evidence type="ECO:0000313" key="9">
    <source>
        <dbReference type="EMBL" id="PON77856.1"/>
    </source>
</evidence>
<dbReference type="GO" id="GO:0005975">
    <property type="term" value="P:carbohydrate metabolic process"/>
    <property type="evidence" value="ECO:0007669"/>
    <property type="project" value="InterPro"/>
</dbReference>
<dbReference type="PANTHER" id="PTHR32227">
    <property type="entry name" value="GLUCAN ENDO-1,3-BETA-GLUCOSIDASE BG1-RELATED-RELATED"/>
    <property type="match status" value="1"/>
</dbReference>
<comment type="caution">
    <text evidence="9">The sequence shown here is derived from an EMBL/GenBank/DDBJ whole genome shotgun (WGS) entry which is preliminary data.</text>
</comment>
<gene>
    <name evidence="9" type="ORF">TorRG33x02_239720</name>
</gene>
<evidence type="ECO:0000256" key="2">
    <source>
        <dbReference type="ARBA" id="ARBA00008773"/>
    </source>
</evidence>
<organism evidence="9 10">
    <name type="scientific">Trema orientale</name>
    <name type="common">Charcoal tree</name>
    <name type="synonym">Celtis orientalis</name>
    <dbReference type="NCBI Taxonomy" id="63057"/>
    <lineage>
        <taxon>Eukaryota</taxon>
        <taxon>Viridiplantae</taxon>
        <taxon>Streptophyta</taxon>
        <taxon>Embryophyta</taxon>
        <taxon>Tracheophyta</taxon>
        <taxon>Spermatophyta</taxon>
        <taxon>Magnoliopsida</taxon>
        <taxon>eudicotyledons</taxon>
        <taxon>Gunneridae</taxon>
        <taxon>Pentapetalae</taxon>
        <taxon>rosids</taxon>
        <taxon>fabids</taxon>
        <taxon>Rosales</taxon>
        <taxon>Cannabaceae</taxon>
        <taxon>Trema</taxon>
    </lineage>
</organism>